<dbReference type="STRING" id="1869.MB27_34400"/>
<dbReference type="Pfam" id="PF01663">
    <property type="entry name" value="Phosphodiest"/>
    <property type="match status" value="1"/>
</dbReference>
<evidence type="ECO:0000313" key="1">
    <source>
        <dbReference type="EMBL" id="KHD73470.1"/>
    </source>
</evidence>
<dbReference type="GO" id="GO:0016787">
    <property type="term" value="F:hydrolase activity"/>
    <property type="evidence" value="ECO:0007669"/>
    <property type="project" value="UniProtKB-ARBA"/>
</dbReference>
<reference evidence="1 2" key="1">
    <citation type="submission" date="2014-10" db="EMBL/GenBank/DDBJ databases">
        <title>Draft genome sequence of Actinoplanes utahensis NRRL 12052.</title>
        <authorList>
            <person name="Velasco-Bucheli B."/>
            <person name="del Cerro C."/>
            <person name="Hormigo D."/>
            <person name="Garcia J.L."/>
            <person name="Acebal C."/>
            <person name="Arroyo M."/>
            <person name="de la Mata I."/>
        </authorList>
    </citation>
    <scope>NUCLEOTIDE SEQUENCE [LARGE SCALE GENOMIC DNA]</scope>
    <source>
        <strain evidence="1 2">NRRL 12052</strain>
    </source>
</reference>
<accession>A0A0A6UBQ2</accession>
<dbReference type="PANTHER" id="PTHR10151">
    <property type="entry name" value="ECTONUCLEOTIDE PYROPHOSPHATASE/PHOSPHODIESTERASE"/>
    <property type="match status" value="1"/>
</dbReference>
<keyword evidence="2" id="KW-1185">Reference proteome</keyword>
<sequence>MTPLLVLDVVGLTPRLLEHMPALSALARQGFQARLGTVLPAVTCSVQSTFLTGETPRDHGIVGNGWYFRDLGEVLLWRQHNALVGGEKLWTAARRAHPGYTVANVCWWYAMGADVDWTVTPRPVYHADGRKEPDCYTDPPELHDELTGELGTFPLFSYWGPAAGIASSDWICRATERILTAHAPDLTLAYVPHLDYDLQRYGPSSPQAVQAARRLDAVLAPLLDAAAARGVTAVVLSEYGITDVSRPVDVNRALRAEGLLRVHTQAGMEYLDPWTSGAFAVADHQVAHVYVRDPGDVDRVARICAALPGVDQVLDAAGKAEYGLDHPRAGELVLVADPDAWFTYYYWLDDAYAPDFARLVEIHRKPGYDPAELLLDPANPLRAKGRVAAALLRKKAGMRYTMNAIGLDAGARAVRGSHGRLPDDPRDGPVLICGDPAYGREALAATEVKDLLLRLAGLAG</sequence>
<evidence type="ECO:0000313" key="2">
    <source>
        <dbReference type="Proteomes" id="UP000054537"/>
    </source>
</evidence>
<comment type="caution">
    <text evidence="1">The sequence shown here is derived from an EMBL/GenBank/DDBJ whole genome shotgun (WGS) entry which is preliminary data.</text>
</comment>
<dbReference type="Gene3D" id="3.40.720.10">
    <property type="entry name" value="Alkaline Phosphatase, subunit A"/>
    <property type="match status" value="1"/>
</dbReference>
<proteinExistence type="predicted"/>
<organism evidence="1 2">
    <name type="scientific">Actinoplanes utahensis</name>
    <dbReference type="NCBI Taxonomy" id="1869"/>
    <lineage>
        <taxon>Bacteria</taxon>
        <taxon>Bacillati</taxon>
        <taxon>Actinomycetota</taxon>
        <taxon>Actinomycetes</taxon>
        <taxon>Micromonosporales</taxon>
        <taxon>Micromonosporaceae</taxon>
        <taxon>Actinoplanes</taxon>
    </lineage>
</organism>
<dbReference type="InterPro" id="IPR017850">
    <property type="entry name" value="Alkaline_phosphatase_core_sf"/>
</dbReference>
<dbReference type="AlphaFoldDB" id="A0A0A6UBQ2"/>
<dbReference type="Gene3D" id="3.30.1360.110">
    <property type="entry name" value="Domain 2, Phosphonoacetate Hydrolase"/>
    <property type="match status" value="1"/>
</dbReference>
<dbReference type="eggNOG" id="COG1524">
    <property type="taxonomic scope" value="Bacteria"/>
</dbReference>
<gene>
    <name evidence="1" type="ORF">MB27_34400</name>
</gene>
<dbReference type="InterPro" id="IPR002591">
    <property type="entry name" value="Phosphodiest/P_Trfase"/>
</dbReference>
<dbReference type="InterPro" id="IPR023116">
    <property type="entry name" value="Phosphonoacetate_hydro_insert"/>
</dbReference>
<dbReference type="PANTHER" id="PTHR10151:SF120">
    <property type="entry name" value="BIS(5'-ADENOSYL)-TRIPHOSPHATASE"/>
    <property type="match status" value="1"/>
</dbReference>
<dbReference type="SUPFAM" id="SSF53649">
    <property type="entry name" value="Alkaline phosphatase-like"/>
    <property type="match status" value="1"/>
</dbReference>
<protein>
    <submittedName>
        <fullName evidence="1">Phosphodiesterase</fullName>
    </submittedName>
</protein>
<dbReference type="Proteomes" id="UP000054537">
    <property type="component" value="Unassembled WGS sequence"/>
</dbReference>
<name>A0A0A6UBQ2_ACTUT</name>
<dbReference type="EMBL" id="JRTT01000131">
    <property type="protein sequence ID" value="KHD73470.1"/>
    <property type="molecule type" value="Genomic_DNA"/>
</dbReference>